<dbReference type="InterPro" id="IPR000504">
    <property type="entry name" value="RRM_dom"/>
</dbReference>
<dbReference type="InterPro" id="IPR035979">
    <property type="entry name" value="RBD_domain_sf"/>
</dbReference>
<proteinExistence type="predicted"/>
<evidence type="ECO:0000313" key="4">
    <source>
        <dbReference type="EMBL" id="CAD9506595.1"/>
    </source>
</evidence>
<accession>A0A7S2I2F1</accession>
<dbReference type="Gene3D" id="3.30.70.330">
    <property type="match status" value="1"/>
</dbReference>
<dbReference type="PROSITE" id="PS50102">
    <property type="entry name" value="RRM"/>
    <property type="match status" value="1"/>
</dbReference>
<dbReference type="AlphaFoldDB" id="A0A7S2I2F1"/>
<feature type="region of interest" description="Disordered" evidence="2">
    <location>
        <begin position="57"/>
        <end position="148"/>
    </location>
</feature>
<evidence type="ECO:0000256" key="1">
    <source>
        <dbReference type="PROSITE-ProRule" id="PRU00176"/>
    </source>
</evidence>
<name>A0A7S2I2F1_9STRA</name>
<evidence type="ECO:0000259" key="3">
    <source>
        <dbReference type="PROSITE" id="PS50102"/>
    </source>
</evidence>
<feature type="region of interest" description="Disordered" evidence="2">
    <location>
        <begin position="296"/>
        <end position="316"/>
    </location>
</feature>
<keyword evidence="1" id="KW-0694">RNA-binding</keyword>
<sequence length="316" mass="34168">MFDRETRRSRGFGFVTFEDESVARAVLDLGAEHSGEDLQDRRRTGRIIISGKSCEVKAAEPKEASTSTSVHHSGGRNGAIAKNNSFNDRHFSNRKIAGCPDGGKSKVGTNLTREKSASDGGNNRDHNPSRPCASQVAENMFPPDSHGSYQEAVPFHYRQEALPYGVQGHPYANYEDTRQTAGVSVGYNPGNVAPGSYYPVPMAAPIAPVADMHNPYVAYSPHGPQMMWPYANGMYDNDSVPVPCGYVTDFTPVSYPPDGGAHAYYQYVQTGAPCYYPMMMPPAMVAGHQEHVAVMDSAPPDDKNSIADGKAKATLG</sequence>
<dbReference type="Pfam" id="PF00076">
    <property type="entry name" value="RRM_1"/>
    <property type="match status" value="1"/>
</dbReference>
<feature type="compositionally biased region" description="Basic and acidic residues" evidence="2">
    <location>
        <begin position="300"/>
        <end position="316"/>
    </location>
</feature>
<dbReference type="EMBL" id="HBGV01014727">
    <property type="protein sequence ID" value="CAD9506595.1"/>
    <property type="molecule type" value="Transcribed_RNA"/>
</dbReference>
<organism evidence="4">
    <name type="scientific">Helicotheca tamesis</name>
    <dbReference type="NCBI Taxonomy" id="374047"/>
    <lineage>
        <taxon>Eukaryota</taxon>
        <taxon>Sar</taxon>
        <taxon>Stramenopiles</taxon>
        <taxon>Ochrophyta</taxon>
        <taxon>Bacillariophyta</taxon>
        <taxon>Mediophyceae</taxon>
        <taxon>Lithodesmiophycidae</taxon>
        <taxon>Lithodesmiales</taxon>
        <taxon>Lithodesmiaceae</taxon>
        <taxon>Helicotheca</taxon>
    </lineage>
</organism>
<gene>
    <name evidence="4" type="ORF">HTAM1171_LOCUS9050</name>
</gene>
<protein>
    <recommendedName>
        <fullName evidence="3">RRM domain-containing protein</fullName>
    </recommendedName>
</protein>
<feature type="domain" description="RRM" evidence="3">
    <location>
        <begin position="1"/>
        <end position="61"/>
    </location>
</feature>
<reference evidence="4" key="1">
    <citation type="submission" date="2021-01" db="EMBL/GenBank/DDBJ databases">
        <authorList>
            <person name="Corre E."/>
            <person name="Pelletier E."/>
            <person name="Niang G."/>
            <person name="Scheremetjew M."/>
            <person name="Finn R."/>
            <person name="Kale V."/>
            <person name="Holt S."/>
            <person name="Cochrane G."/>
            <person name="Meng A."/>
            <person name="Brown T."/>
            <person name="Cohen L."/>
        </authorList>
    </citation>
    <scope>NUCLEOTIDE SEQUENCE</scope>
    <source>
        <strain evidence="4">CCMP826</strain>
    </source>
</reference>
<feature type="compositionally biased region" description="Basic and acidic residues" evidence="2">
    <location>
        <begin position="112"/>
        <end position="128"/>
    </location>
</feature>
<dbReference type="GO" id="GO:0003723">
    <property type="term" value="F:RNA binding"/>
    <property type="evidence" value="ECO:0007669"/>
    <property type="project" value="UniProtKB-UniRule"/>
</dbReference>
<evidence type="ECO:0000256" key="2">
    <source>
        <dbReference type="SAM" id="MobiDB-lite"/>
    </source>
</evidence>
<dbReference type="SUPFAM" id="SSF54928">
    <property type="entry name" value="RNA-binding domain, RBD"/>
    <property type="match status" value="1"/>
</dbReference>
<dbReference type="InterPro" id="IPR012677">
    <property type="entry name" value="Nucleotide-bd_a/b_plait_sf"/>
</dbReference>